<gene>
    <name evidence="3" type="ORF">NAEGRDRAFT_53821</name>
</gene>
<dbReference type="GeneID" id="8856849"/>
<dbReference type="SUPFAM" id="SSF50998">
    <property type="entry name" value="Quinoprotein alcohol dehydrogenase-like"/>
    <property type="match status" value="1"/>
</dbReference>
<dbReference type="AlphaFoldDB" id="D2W0V5"/>
<dbReference type="Gene3D" id="2.130.10.10">
    <property type="entry name" value="YVTN repeat-like/Quinoprotein amine dehydrogenase"/>
    <property type="match status" value="1"/>
</dbReference>
<dbReference type="KEGG" id="ngr:NAEGRDRAFT_53821"/>
<evidence type="ECO:0000256" key="2">
    <source>
        <dbReference type="SAM" id="SignalP"/>
    </source>
</evidence>
<name>D2W0V5_NAEGR</name>
<keyword evidence="4" id="KW-1185">Reference proteome</keyword>
<accession>D2W0V5</accession>
<proteinExistence type="predicted"/>
<reference evidence="3 4" key="1">
    <citation type="journal article" date="2010" name="Cell">
        <title>The genome of Naegleria gruberi illuminates early eukaryotic versatility.</title>
        <authorList>
            <person name="Fritz-Laylin L.K."/>
            <person name="Prochnik S.E."/>
            <person name="Ginger M.L."/>
            <person name="Dacks J.B."/>
            <person name="Carpenter M.L."/>
            <person name="Field M.C."/>
            <person name="Kuo A."/>
            <person name="Paredez A."/>
            <person name="Chapman J."/>
            <person name="Pham J."/>
            <person name="Shu S."/>
            <person name="Neupane R."/>
            <person name="Cipriano M."/>
            <person name="Mancuso J."/>
            <person name="Tu H."/>
            <person name="Salamov A."/>
            <person name="Lindquist E."/>
            <person name="Shapiro H."/>
            <person name="Lucas S."/>
            <person name="Grigoriev I.V."/>
            <person name="Cande W.Z."/>
            <person name="Fulton C."/>
            <person name="Rokhsar D.S."/>
            <person name="Dawson S.C."/>
        </authorList>
    </citation>
    <scope>NUCLEOTIDE SEQUENCE [LARGE SCALE GENOMIC DNA]</scope>
    <source>
        <strain evidence="3 4">NEG-M</strain>
    </source>
</reference>
<dbReference type="OrthoDB" id="10263990at2759"/>
<dbReference type="InParanoid" id="D2W0V5"/>
<keyword evidence="1" id="KW-0472">Membrane</keyword>
<keyword evidence="1" id="KW-1133">Transmembrane helix</keyword>
<keyword evidence="2" id="KW-0732">Signal</keyword>
<protein>
    <submittedName>
        <fullName evidence="3">Predicted protein</fullName>
    </submittedName>
</protein>
<organism evidence="4">
    <name type="scientific">Naegleria gruberi</name>
    <name type="common">Amoeba</name>
    <dbReference type="NCBI Taxonomy" id="5762"/>
    <lineage>
        <taxon>Eukaryota</taxon>
        <taxon>Discoba</taxon>
        <taxon>Heterolobosea</taxon>
        <taxon>Tetramitia</taxon>
        <taxon>Eutetramitia</taxon>
        <taxon>Vahlkampfiidae</taxon>
        <taxon>Naegleria</taxon>
    </lineage>
</organism>
<dbReference type="InterPro" id="IPR011047">
    <property type="entry name" value="Quinoprotein_ADH-like_sf"/>
</dbReference>
<sequence>MNISHTAILFLLLLLLLLTTVTTLNAFVPLEIGPNLYEFGVAVNKGSTRGVVVTKCGPIGKQFDCILSLLMDFTESTSFTMFAMLVINALSGESTSVEIPGNPLGGVIASNYASLLEDREKRFYYAHFGATFYQFDAQLMNFTFYQRTHNGMAMALTMDDYGQIWGGTYPKCGVFSFNPNNTLLKDYGFVYNQTWDMYPRSIASDDLGFIYIGIAFTKSQFIALNPKTGQYYPLIDEVNRLDGTGVLYRDLDGAVYGNQGGSSIVYKMYNGTMISNVTKKKTAKVYLAGSQDYIYRYFQSGNFLQDFNAVDKTFVIKLSNGTLLNRDFTYSCRGANIMDMVATPDRNLLIGATSFPMTMFSLNGNPVQSLQNNPALDQWNTIKSVPYDSNIWIGTYPEGRLLSYSPSKPYVYTEIGNNRTNPVFIGTSSPHVNRPSCVLIHPNMEHVLMSGKPAYGKTGGGLLIHNRKLQNVIVLNHTQLIPYHSIYSMSSMKSSNSIIICGTTTDPGTGGQQIATESELFLFDLSTLNVLKRFKPFKNVGHYYELFNCPENDLIYGYTDTRIFFVYNPLTDSIIHNRTIDRIFVEQGPHSIVSHPKTNETFITSSTGLYKINPVNFSFILIFKPNKLLMFNAVILNDGFYYFRAGTEVYGYKLFNATFIDPVNSVIGMKSSVNPMKSGDRTVALSVGVANKFTLLIILLCLTFVQYLILA</sequence>
<feature type="chain" id="PRO_5003038106" evidence="2">
    <location>
        <begin position="27"/>
        <end position="711"/>
    </location>
</feature>
<evidence type="ECO:0000256" key="1">
    <source>
        <dbReference type="SAM" id="Phobius"/>
    </source>
</evidence>
<dbReference type="VEuPathDB" id="AmoebaDB:NAEGRDRAFT_53821"/>
<keyword evidence="1" id="KW-0812">Transmembrane</keyword>
<dbReference type="EMBL" id="GG738920">
    <property type="protein sequence ID" value="EFC37247.1"/>
    <property type="molecule type" value="Genomic_DNA"/>
</dbReference>
<dbReference type="OMA" id="PSCVLIH"/>
<dbReference type="Proteomes" id="UP000006671">
    <property type="component" value="Unassembled WGS sequence"/>
</dbReference>
<evidence type="ECO:0000313" key="4">
    <source>
        <dbReference type="Proteomes" id="UP000006671"/>
    </source>
</evidence>
<dbReference type="InterPro" id="IPR015943">
    <property type="entry name" value="WD40/YVTN_repeat-like_dom_sf"/>
</dbReference>
<dbReference type="RefSeq" id="XP_002669991.1">
    <property type="nucleotide sequence ID" value="XM_002669945.1"/>
</dbReference>
<evidence type="ECO:0000313" key="3">
    <source>
        <dbReference type="EMBL" id="EFC37247.1"/>
    </source>
</evidence>
<feature type="transmembrane region" description="Helical" evidence="1">
    <location>
        <begin position="693"/>
        <end position="710"/>
    </location>
</feature>
<feature type="signal peptide" evidence="2">
    <location>
        <begin position="1"/>
        <end position="26"/>
    </location>
</feature>